<dbReference type="InterPro" id="IPR017426">
    <property type="entry name" value="Nuclear_rcpt_coactivator"/>
</dbReference>
<dbReference type="GeneID" id="115949193"/>
<dbReference type="OrthoDB" id="10035882at2759"/>
<reference evidence="2" key="1">
    <citation type="submission" date="2025-08" db="UniProtKB">
        <authorList>
            <consortium name="RefSeq"/>
        </authorList>
    </citation>
    <scope>IDENTIFICATION</scope>
</reference>
<dbReference type="SUPFAM" id="SSF55785">
    <property type="entry name" value="PYP-like sensor domain (PAS domain)"/>
    <property type="match status" value="1"/>
</dbReference>
<gene>
    <name evidence="2" type="primary">LOC115949193</name>
</gene>
<dbReference type="PANTHER" id="PTHR10684">
    <property type="entry name" value="NUCLEAR RECEPTOR COACTIVATOR"/>
    <property type="match status" value="1"/>
</dbReference>
<sequence>MQCFTVSQPRAFQEEGEDFQSCLICIARRLPRPAAPAPGESFVTKQDTTGKIISIDTSSLRAAGRTGWEDLVRKCIYAFFQPQGREPSYAKQLFQEVMTRGTAFSPSYRFTLSDGSVLSAHTKCKLCYPSSPELQPFIMGIHVIERYAIPGNPSEFHGIPIKSRRIPWNSSEFRPGAELGITQRGQGWSSGR</sequence>
<dbReference type="GO" id="GO:0003713">
    <property type="term" value="F:transcription coactivator activity"/>
    <property type="evidence" value="ECO:0007669"/>
    <property type="project" value="InterPro"/>
</dbReference>
<dbReference type="InterPro" id="IPR035965">
    <property type="entry name" value="PAS-like_dom_sf"/>
</dbReference>
<dbReference type="FunFam" id="3.30.450.20:FF:000031">
    <property type="entry name" value="Nuclear receptor coactivator"/>
    <property type="match status" value="1"/>
</dbReference>
<dbReference type="Proteomes" id="UP000504602">
    <property type="component" value="Unplaced"/>
</dbReference>
<proteinExistence type="predicted"/>
<dbReference type="Gene3D" id="3.30.450.20">
    <property type="entry name" value="PAS domain"/>
    <property type="match status" value="1"/>
</dbReference>
<dbReference type="PANTHER" id="PTHR10684:SF1">
    <property type="entry name" value="NUCLEAR RECEPTOR COACTIVATOR 1"/>
    <property type="match status" value="1"/>
</dbReference>
<evidence type="ECO:0000313" key="2">
    <source>
        <dbReference type="RefSeq" id="XP_030921527.1"/>
    </source>
</evidence>
<organism evidence="1 2">
    <name type="scientific">Geospiza fortis</name>
    <name type="common">Medium ground-finch</name>
    <dbReference type="NCBI Taxonomy" id="48883"/>
    <lineage>
        <taxon>Eukaryota</taxon>
        <taxon>Metazoa</taxon>
        <taxon>Chordata</taxon>
        <taxon>Craniata</taxon>
        <taxon>Vertebrata</taxon>
        <taxon>Euteleostomi</taxon>
        <taxon>Archelosauria</taxon>
        <taxon>Archosauria</taxon>
        <taxon>Dinosauria</taxon>
        <taxon>Saurischia</taxon>
        <taxon>Theropoda</taxon>
        <taxon>Coelurosauria</taxon>
        <taxon>Aves</taxon>
        <taxon>Neognathae</taxon>
        <taxon>Neoaves</taxon>
        <taxon>Telluraves</taxon>
        <taxon>Australaves</taxon>
        <taxon>Passeriformes</taxon>
        <taxon>Thraupidae</taxon>
        <taxon>Geospiza</taxon>
    </lineage>
</organism>
<dbReference type="GO" id="GO:0016922">
    <property type="term" value="F:nuclear receptor binding"/>
    <property type="evidence" value="ECO:0007669"/>
    <property type="project" value="TreeGrafter"/>
</dbReference>
<accession>A0A8N5F3H4</accession>
<name>A0A8N5F3H4_GEOFO</name>
<dbReference type="AlphaFoldDB" id="A0A8N5F3H4"/>
<keyword evidence="1" id="KW-1185">Reference proteome</keyword>
<dbReference type="Pfam" id="PF14598">
    <property type="entry name" value="PAS_11"/>
    <property type="match status" value="1"/>
</dbReference>
<protein>
    <submittedName>
        <fullName evidence="2">Nuclear receptor coactivator 1-like</fullName>
    </submittedName>
</protein>
<dbReference type="GO" id="GO:0045944">
    <property type="term" value="P:positive regulation of transcription by RNA polymerase II"/>
    <property type="evidence" value="ECO:0007669"/>
    <property type="project" value="TreeGrafter"/>
</dbReference>
<dbReference type="GO" id="GO:0032870">
    <property type="term" value="P:cellular response to hormone stimulus"/>
    <property type="evidence" value="ECO:0007669"/>
    <property type="project" value="TreeGrafter"/>
</dbReference>
<dbReference type="GO" id="GO:0005634">
    <property type="term" value="C:nucleus"/>
    <property type="evidence" value="ECO:0007669"/>
    <property type="project" value="InterPro"/>
</dbReference>
<evidence type="ECO:0000313" key="1">
    <source>
        <dbReference type="Proteomes" id="UP000504602"/>
    </source>
</evidence>
<dbReference type="RefSeq" id="XP_030921527.1">
    <property type="nucleotide sequence ID" value="XM_031065667.1"/>
</dbReference>